<gene>
    <name evidence="1" type="primary">rspD</name>
    <name evidence="1" type="ORF">NCTC10754_02274</name>
</gene>
<dbReference type="Proteomes" id="UP000330809">
    <property type="component" value="Unassembled WGS sequence"/>
</dbReference>
<reference evidence="1 2" key="1">
    <citation type="submission" date="2019-02" db="EMBL/GenBank/DDBJ databases">
        <authorList>
            <consortium name="Pathogen Informatics"/>
        </authorList>
    </citation>
    <scope>NUCLEOTIDE SEQUENCE [LARGE SCALE GENOMIC DNA]</scope>
    <source>
        <strain evidence="1 2">3012STDY7103891</strain>
    </source>
</reference>
<evidence type="ECO:0000313" key="2">
    <source>
        <dbReference type="Proteomes" id="UP000330809"/>
    </source>
</evidence>
<protein>
    <submittedName>
        <fullName evidence="1">Putative type III secretion protein</fullName>
    </submittedName>
</protein>
<organism evidence="1 2">
    <name type="scientific">Pseudomonas fragi</name>
    <dbReference type="NCBI Taxonomy" id="296"/>
    <lineage>
        <taxon>Bacteria</taxon>
        <taxon>Pseudomonadati</taxon>
        <taxon>Pseudomonadota</taxon>
        <taxon>Gammaproteobacteria</taxon>
        <taxon>Pseudomonadales</taxon>
        <taxon>Pseudomonadaceae</taxon>
        <taxon>Pseudomonas</taxon>
    </lineage>
</organism>
<dbReference type="EMBL" id="CAACYJ010000027">
    <property type="protein sequence ID" value="VFB19678.1"/>
    <property type="molecule type" value="Genomic_DNA"/>
</dbReference>
<name>A0A449IJR7_PSEFR</name>
<sequence length="181" mass="20862">MNDIDAWVQWWALPWRYAHPHWQILDASPALLRNQHAGASKSLGIAPCLPCAPTTSLMQLALAQPAHYDALLQRIERICRTTPSAARDDTQRLWCQRLARALHPQDWLEPADDPLQLLRAWLEPPVWQRLRLRFAPARIETLEQKPVQAISPAKLRTLWQTVLWHTRASDEGHNHADTPHD</sequence>
<dbReference type="RefSeq" id="WP_133144322.1">
    <property type="nucleotide sequence ID" value="NZ_CAACYJ010000027.1"/>
</dbReference>
<accession>A0A449IJR7</accession>
<proteinExistence type="predicted"/>
<dbReference type="AlphaFoldDB" id="A0A449IJR7"/>
<evidence type="ECO:0000313" key="1">
    <source>
        <dbReference type="EMBL" id="VFB19678.1"/>
    </source>
</evidence>